<comment type="caution">
    <text evidence="2">The sequence shown here is derived from an EMBL/GenBank/DDBJ whole genome shotgun (WGS) entry which is preliminary data.</text>
</comment>
<accession>A0AA88D551</accession>
<sequence length="41" mass="4573">MVLPGEHHNGGGNSILRWRRQEQITTATARSDRDGNGQIRS</sequence>
<protein>
    <submittedName>
        <fullName evidence="2">Uncharacterized protein</fullName>
    </submittedName>
</protein>
<organism evidence="2 3">
    <name type="scientific">Ficus carica</name>
    <name type="common">Common fig</name>
    <dbReference type="NCBI Taxonomy" id="3494"/>
    <lineage>
        <taxon>Eukaryota</taxon>
        <taxon>Viridiplantae</taxon>
        <taxon>Streptophyta</taxon>
        <taxon>Embryophyta</taxon>
        <taxon>Tracheophyta</taxon>
        <taxon>Spermatophyta</taxon>
        <taxon>Magnoliopsida</taxon>
        <taxon>eudicotyledons</taxon>
        <taxon>Gunneridae</taxon>
        <taxon>Pentapetalae</taxon>
        <taxon>rosids</taxon>
        <taxon>fabids</taxon>
        <taxon>Rosales</taxon>
        <taxon>Moraceae</taxon>
        <taxon>Ficeae</taxon>
        <taxon>Ficus</taxon>
    </lineage>
</organism>
<reference evidence="2" key="1">
    <citation type="submission" date="2023-07" db="EMBL/GenBank/DDBJ databases">
        <title>draft genome sequence of fig (Ficus carica).</title>
        <authorList>
            <person name="Takahashi T."/>
            <person name="Nishimura K."/>
        </authorList>
    </citation>
    <scope>NUCLEOTIDE SEQUENCE</scope>
</reference>
<name>A0AA88D551_FICCA</name>
<keyword evidence="3" id="KW-1185">Reference proteome</keyword>
<dbReference type="Proteomes" id="UP001187192">
    <property type="component" value="Unassembled WGS sequence"/>
</dbReference>
<evidence type="ECO:0000313" key="2">
    <source>
        <dbReference type="EMBL" id="GMN46253.1"/>
    </source>
</evidence>
<dbReference type="AlphaFoldDB" id="A0AA88D551"/>
<gene>
    <name evidence="2" type="ORF">TIFTF001_015441</name>
</gene>
<evidence type="ECO:0000313" key="3">
    <source>
        <dbReference type="Proteomes" id="UP001187192"/>
    </source>
</evidence>
<proteinExistence type="predicted"/>
<dbReference type="EMBL" id="BTGU01000022">
    <property type="protein sequence ID" value="GMN46253.1"/>
    <property type="molecule type" value="Genomic_DNA"/>
</dbReference>
<feature type="region of interest" description="Disordered" evidence="1">
    <location>
        <begin position="1"/>
        <end position="41"/>
    </location>
</feature>
<evidence type="ECO:0000256" key="1">
    <source>
        <dbReference type="SAM" id="MobiDB-lite"/>
    </source>
</evidence>